<dbReference type="GeneID" id="103059495"/>
<feature type="transmembrane region" description="Helical" evidence="9">
    <location>
        <begin position="182"/>
        <end position="203"/>
    </location>
</feature>
<proteinExistence type="inferred from homology"/>
<keyword evidence="5 9" id="KW-0472">Membrane</keyword>
<dbReference type="AlphaFoldDB" id="A0A9F5IJU1"/>
<sequence>MERPGEGTAWPPTEVGAGSAASVPALLGAPEGSPPWLQPPDSGWERVRELFWRNEQNEYPEETINIIKATFTGGVIGLVYGGVPGFVNAKKQYIEQCKGEIYHNRLDAVQSMQRVAIRGFIRYGWRWSWRVAAFVAIFNTVNTGLSVYRDKSTLGHYTIAGACTGGLFRMHLGLRGLVGGNLIGGLLGVSAGALVMALQKVAGETFIERRKRKQSELRELKMATWYPLSLNGLSC</sequence>
<organism evidence="10 11">
    <name type="scientific">Python bivittatus</name>
    <name type="common">Burmese python</name>
    <name type="synonym">Python molurus bivittatus</name>
    <dbReference type="NCBI Taxonomy" id="176946"/>
    <lineage>
        <taxon>Eukaryota</taxon>
        <taxon>Metazoa</taxon>
        <taxon>Chordata</taxon>
        <taxon>Craniata</taxon>
        <taxon>Vertebrata</taxon>
        <taxon>Euteleostomi</taxon>
        <taxon>Lepidosauria</taxon>
        <taxon>Squamata</taxon>
        <taxon>Bifurcata</taxon>
        <taxon>Unidentata</taxon>
        <taxon>Episquamata</taxon>
        <taxon>Toxicofera</taxon>
        <taxon>Serpentes</taxon>
        <taxon>Henophidia</taxon>
        <taxon>Pythonidae</taxon>
        <taxon>Python</taxon>
    </lineage>
</organism>
<keyword evidence="3 9" id="KW-0812">Transmembrane</keyword>
<dbReference type="Proteomes" id="UP000695026">
    <property type="component" value="Unplaced"/>
</dbReference>
<dbReference type="GO" id="GO:0032981">
    <property type="term" value="P:mitochondrial respiratory chain complex I assembly"/>
    <property type="evidence" value="ECO:0007669"/>
    <property type="project" value="InterPro"/>
</dbReference>
<dbReference type="PANTHER" id="PTHR13002:SF1">
    <property type="entry name" value="COMPLEX I ASSEMBLY FACTOR TIMMDC1, MITOCHONDRIAL"/>
    <property type="match status" value="1"/>
</dbReference>
<keyword evidence="10" id="KW-1185">Reference proteome</keyword>
<evidence type="ECO:0000256" key="1">
    <source>
        <dbReference type="ARBA" id="ARBA00004141"/>
    </source>
</evidence>
<reference evidence="11" key="1">
    <citation type="submission" date="2025-08" db="UniProtKB">
        <authorList>
            <consortium name="RefSeq"/>
        </authorList>
    </citation>
    <scope>IDENTIFICATION</scope>
    <source>
        <tissue evidence="11">Liver</tissue>
    </source>
</reference>
<dbReference type="PANTHER" id="PTHR13002">
    <property type="entry name" value="C3ORF1 PROTEIN-RELATED"/>
    <property type="match status" value="1"/>
</dbReference>
<comment type="subcellular location">
    <subcellularLocation>
        <location evidence="1">Membrane</location>
        <topology evidence="1">Multi-pass membrane protein</topology>
    </subcellularLocation>
</comment>
<accession>A0A9F5IJU1</accession>
<comment type="function">
    <text evidence="6">Chaperone protein involved in the assembly of the mitochondrial NADH:ubiquinone oxidoreductase complex (complex I). Participates in constructing the membrane arm of complex I.</text>
</comment>
<dbReference type="RefSeq" id="XP_025022245.1">
    <property type="nucleotide sequence ID" value="XM_025166477.1"/>
</dbReference>
<feature type="transmembrane region" description="Helical" evidence="9">
    <location>
        <begin position="127"/>
        <end position="148"/>
    </location>
</feature>
<gene>
    <name evidence="11" type="primary">TIMMDC1</name>
</gene>
<evidence type="ECO:0000256" key="3">
    <source>
        <dbReference type="ARBA" id="ARBA00022692"/>
    </source>
</evidence>
<dbReference type="CTD" id="51300"/>
<evidence type="ECO:0000256" key="5">
    <source>
        <dbReference type="ARBA" id="ARBA00023136"/>
    </source>
</evidence>
<evidence type="ECO:0000313" key="11">
    <source>
        <dbReference type="RefSeq" id="XP_025022245.1"/>
    </source>
</evidence>
<dbReference type="GO" id="GO:0005739">
    <property type="term" value="C:mitochondrion"/>
    <property type="evidence" value="ECO:0007669"/>
    <property type="project" value="TreeGrafter"/>
</dbReference>
<dbReference type="InterPro" id="IPR055299">
    <property type="entry name" value="TIMMDC1"/>
</dbReference>
<evidence type="ECO:0000256" key="7">
    <source>
        <dbReference type="ARBA" id="ARBA00040778"/>
    </source>
</evidence>
<protein>
    <recommendedName>
        <fullName evidence="7">Complex I assembly factor TIMMDC1, mitochondrial</fullName>
    </recommendedName>
    <alternativeName>
        <fullName evidence="8">Translocase of inner mitochondrial membrane domain-containing protein 1</fullName>
    </alternativeName>
</protein>
<evidence type="ECO:0000256" key="9">
    <source>
        <dbReference type="SAM" id="Phobius"/>
    </source>
</evidence>
<evidence type="ECO:0000256" key="4">
    <source>
        <dbReference type="ARBA" id="ARBA00022989"/>
    </source>
</evidence>
<name>A0A9F5IJU1_PYTBI</name>
<comment type="similarity">
    <text evidence="2">Belongs to the Tim17/Tim22/Tim23 family.</text>
</comment>
<evidence type="ECO:0000313" key="10">
    <source>
        <dbReference type="Proteomes" id="UP000695026"/>
    </source>
</evidence>
<dbReference type="GO" id="GO:0016020">
    <property type="term" value="C:membrane"/>
    <property type="evidence" value="ECO:0007669"/>
    <property type="project" value="UniProtKB-SubCell"/>
</dbReference>
<evidence type="ECO:0000256" key="8">
    <source>
        <dbReference type="ARBA" id="ARBA00041344"/>
    </source>
</evidence>
<keyword evidence="4 9" id="KW-1133">Transmembrane helix</keyword>
<dbReference type="Pfam" id="PF02466">
    <property type="entry name" value="Tim17"/>
    <property type="match status" value="1"/>
</dbReference>
<evidence type="ECO:0000256" key="6">
    <source>
        <dbReference type="ARBA" id="ARBA00037236"/>
    </source>
</evidence>
<evidence type="ECO:0000256" key="2">
    <source>
        <dbReference type="ARBA" id="ARBA00008444"/>
    </source>
</evidence>